<evidence type="ECO:0000256" key="8">
    <source>
        <dbReference type="RuleBase" id="RU364141"/>
    </source>
</evidence>
<dbReference type="GO" id="GO:0016592">
    <property type="term" value="C:mediator complex"/>
    <property type="evidence" value="ECO:0007669"/>
    <property type="project" value="InterPro"/>
</dbReference>
<sequence>MIPHRKNDSSFLSVPVSRVGSTQRLNQLASHGVTNGSPNSYNSIPSTPNAYVSSSLNPTKGISTGPETSNQIITKEDRDVFEKLSIVEKVNEFEQNLTNLSFKVSSFKEDELALLIGNLIELNDVICSEIGELEKHRDLGTNIKSLKDKQAHLDNSSKIILKELISYRNDLKKLPRLPSNKNKSSIFPSPNDSKVDVNEVLKYALKLSKFTKAPPTVANLPFQIHPNNYVWPAEDALRRGMLAMSSIRVDDIIKAELGEDSVEVKEEAVKKTEDSKVESRTNSPAAERRGSFVEHTGEPKKQEGHGALDLDLFDPDEEDFSD</sequence>
<comment type="caution">
    <text evidence="10">The sequence shown here is derived from an EMBL/GenBank/DDBJ whole genome shotgun (WGS) entry which is preliminary data.</text>
</comment>
<evidence type="ECO:0000256" key="7">
    <source>
        <dbReference type="ARBA" id="ARBA00031257"/>
    </source>
</evidence>
<feature type="compositionally biased region" description="Basic and acidic residues" evidence="9">
    <location>
        <begin position="286"/>
        <end position="308"/>
    </location>
</feature>
<feature type="region of interest" description="Disordered" evidence="9">
    <location>
        <begin position="263"/>
        <end position="322"/>
    </location>
</feature>
<dbReference type="PANTHER" id="PTHR13208">
    <property type="entry name" value="MEDIATOR OF RNA POLYMERASE II TRANSCRIPTION SUBUNIT 4"/>
    <property type="match status" value="1"/>
</dbReference>
<dbReference type="EMBL" id="LMYN01000040">
    <property type="protein sequence ID" value="KSA01901.1"/>
    <property type="molecule type" value="Genomic_DNA"/>
</dbReference>
<dbReference type="GO" id="GO:0070847">
    <property type="term" value="C:core mediator complex"/>
    <property type="evidence" value="ECO:0007669"/>
    <property type="project" value="TreeGrafter"/>
</dbReference>
<evidence type="ECO:0000256" key="5">
    <source>
        <dbReference type="ARBA" id="ARBA00023163"/>
    </source>
</evidence>
<evidence type="ECO:0000256" key="4">
    <source>
        <dbReference type="ARBA" id="ARBA00023015"/>
    </source>
</evidence>
<dbReference type="GO" id="GO:0003712">
    <property type="term" value="F:transcription coregulator activity"/>
    <property type="evidence" value="ECO:0007669"/>
    <property type="project" value="InterPro"/>
</dbReference>
<evidence type="ECO:0000256" key="3">
    <source>
        <dbReference type="ARBA" id="ARBA00020629"/>
    </source>
</evidence>
<dbReference type="Pfam" id="PF10018">
    <property type="entry name" value="Med4"/>
    <property type="match status" value="1"/>
</dbReference>
<feature type="compositionally biased region" description="Acidic residues" evidence="9">
    <location>
        <begin position="311"/>
        <end position="322"/>
    </location>
</feature>
<dbReference type="AlphaFoldDB" id="A0A0V1Q062"/>
<keyword evidence="5 8" id="KW-0804">Transcription</keyword>
<comment type="subcellular location">
    <subcellularLocation>
        <location evidence="1 8">Nucleus</location>
    </subcellularLocation>
</comment>
<evidence type="ECO:0000256" key="9">
    <source>
        <dbReference type="SAM" id="MobiDB-lite"/>
    </source>
</evidence>
<keyword evidence="8" id="KW-0010">Activator</keyword>
<organism evidence="10 11">
    <name type="scientific">Debaryomyces fabryi</name>
    <dbReference type="NCBI Taxonomy" id="58627"/>
    <lineage>
        <taxon>Eukaryota</taxon>
        <taxon>Fungi</taxon>
        <taxon>Dikarya</taxon>
        <taxon>Ascomycota</taxon>
        <taxon>Saccharomycotina</taxon>
        <taxon>Pichiomycetes</taxon>
        <taxon>Debaryomycetaceae</taxon>
        <taxon>Debaryomyces</taxon>
    </lineage>
</organism>
<feature type="compositionally biased region" description="Basic and acidic residues" evidence="9">
    <location>
        <begin position="263"/>
        <end position="279"/>
    </location>
</feature>
<proteinExistence type="inferred from homology"/>
<comment type="subunit">
    <text evidence="8">Component of the Mediator complex.</text>
</comment>
<evidence type="ECO:0000313" key="10">
    <source>
        <dbReference type="EMBL" id="KSA01901.1"/>
    </source>
</evidence>
<comment type="function">
    <text evidence="8">Component of the Mediator complex, a coactivator involved in the regulated transcription of nearly all RNA polymerase II-dependent genes. Mediator functions as a bridge to convey information from gene-specific regulatory proteins to the basal RNA polymerase II transcription machinery. Mediator is recruited to promoters by direct interactions with regulatory proteins and serves as a scaffold for the assembly of a functional preinitiation complex with RNA polymerase II and the general transcription factors.</text>
</comment>
<dbReference type="RefSeq" id="XP_015468003.1">
    <property type="nucleotide sequence ID" value="XM_015611187.1"/>
</dbReference>
<dbReference type="GeneID" id="26839366"/>
<dbReference type="GO" id="GO:0006357">
    <property type="term" value="P:regulation of transcription by RNA polymerase II"/>
    <property type="evidence" value="ECO:0007669"/>
    <property type="project" value="InterPro"/>
</dbReference>
<name>A0A0V1Q062_9ASCO</name>
<gene>
    <name evidence="8" type="primary">MED4</name>
    <name evidence="10" type="ORF">AC631_02357</name>
</gene>
<protein>
    <recommendedName>
        <fullName evidence="3 8">Mediator of RNA polymerase II transcription subunit 4</fullName>
    </recommendedName>
    <alternativeName>
        <fullName evidence="7 8">Mediator complex subunit 4</fullName>
    </alternativeName>
</protein>
<evidence type="ECO:0000256" key="6">
    <source>
        <dbReference type="ARBA" id="ARBA00023242"/>
    </source>
</evidence>
<keyword evidence="11" id="KW-1185">Reference proteome</keyword>
<dbReference type="OrthoDB" id="1929813at2759"/>
<reference evidence="10 11" key="1">
    <citation type="submission" date="2015-11" db="EMBL/GenBank/DDBJ databases">
        <title>The genome of Debaryomyces fabryi.</title>
        <authorList>
            <person name="Tafer H."/>
            <person name="Lopandic K."/>
        </authorList>
    </citation>
    <scope>NUCLEOTIDE SEQUENCE [LARGE SCALE GENOMIC DNA]</scope>
    <source>
        <strain evidence="10 11">CBS 789</strain>
    </source>
</reference>
<keyword evidence="6 8" id="KW-0539">Nucleus</keyword>
<keyword evidence="4 8" id="KW-0805">Transcription regulation</keyword>
<comment type="similarity">
    <text evidence="2 8">Belongs to the Mediator complex subunit 4 family.</text>
</comment>
<dbReference type="Proteomes" id="UP000054251">
    <property type="component" value="Unassembled WGS sequence"/>
</dbReference>
<evidence type="ECO:0000313" key="11">
    <source>
        <dbReference type="Proteomes" id="UP000054251"/>
    </source>
</evidence>
<evidence type="ECO:0000256" key="1">
    <source>
        <dbReference type="ARBA" id="ARBA00004123"/>
    </source>
</evidence>
<accession>A0A0V1Q062</accession>
<dbReference type="InterPro" id="IPR019258">
    <property type="entry name" value="Mediator_Med4"/>
</dbReference>
<dbReference type="PANTHER" id="PTHR13208:SF2">
    <property type="entry name" value="MEDIATOR OF RNA POLYMERASE II TRANSCRIPTION SUBUNIT 4"/>
    <property type="match status" value="1"/>
</dbReference>
<evidence type="ECO:0000256" key="2">
    <source>
        <dbReference type="ARBA" id="ARBA00009626"/>
    </source>
</evidence>